<feature type="region of interest" description="Disordered" evidence="1">
    <location>
        <begin position="171"/>
        <end position="215"/>
    </location>
</feature>
<evidence type="ECO:0000313" key="2">
    <source>
        <dbReference type="EMBL" id="AYV83014.1"/>
    </source>
</evidence>
<gene>
    <name evidence="2" type="ORF">Hyperionvirus3_160</name>
</gene>
<organism evidence="2">
    <name type="scientific">Hyperionvirus sp</name>
    <dbReference type="NCBI Taxonomy" id="2487770"/>
    <lineage>
        <taxon>Viruses</taxon>
        <taxon>Varidnaviria</taxon>
        <taxon>Bamfordvirae</taxon>
        <taxon>Nucleocytoviricota</taxon>
        <taxon>Megaviricetes</taxon>
        <taxon>Imitervirales</taxon>
        <taxon>Mimiviridae</taxon>
        <taxon>Klosneuvirinae</taxon>
    </lineage>
</organism>
<dbReference type="EMBL" id="MK072385">
    <property type="protein sequence ID" value="AYV83014.1"/>
    <property type="molecule type" value="Genomic_DNA"/>
</dbReference>
<protein>
    <submittedName>
        <fullName evidence="2">Uncharacterized protein</fullName>
    </submittedName>
</protein>
<proteinExistence type="predicted"/>
<evidence type="ECO:0000256" key="1">
    <source>
        <dbReference type="SAM" id="MobiDB-lite"/>
    </source>
</evidence>
<name>A0A3G5A951_9VIRU</name>
<accession>A0A3G5A951</accession>
<sequence>MIIISLELDPIFFISIPPNTGYRVHISVLPAPVQNEIKKRLANDSRDNLHYILFDWLIDKIEWIDDILSLTIVSTAKAEKSIKEDYGKIRNFTIEKAAIPYVIGLFDAAPDTYLENVNEAATIIDAGEFDDYEYELWPDIKNICLRVAPFSTYIEEKKTIRKKSDYNKIISTSKTAGPRKDSQTRKPTTKKIRKGPSESATQFTPGTKRKGNDGNMWIIKQYDTKNGKIKKWVPIV</sequence>
<reference evidence="2" key="1">
    <citation type="submission" date="2018-10" db="EMBL/GenBank/DDBJ databases">
        <title>Hidden diversity of soil giant viruses.</title>
        <authorList>
            <person name="Schulz F."/>
            <person name="Alteio L."/>
            <person name="Goudeau D."/>
            <person name="Ryan E.M."/>
            <person name="Malmstrom R.R."/>
            <person name="Blanchard J."/>
            <person name="Woyke T."/>
        </authorList>
    </citation>
    <scope>NUCLEOTIDE SEQUENCE</scope>
    <source>
        <strain evidence="2">HYV1</strain>
    </source>
</reference>